<sequence length="43" mass="4730">MVVVVATALVVMVEEMTTTLARCGSDEWIDAGVKIRPDSFTRM</sequence>
<keyword evidence="3" id="KW-1185">Reference proteome</keyword>
<name>A0A9W4SZD2_9GLOM</name>
<reference evidence="2" key="1">
    <citation type="submission" date="2022-08" db="EMBL/GenBank/DDBJ databases">
        <authorList>
            <person name="Kallberg Y."/>
            <person name="Tangrot J."/>
            <person name="Rosling A."/>
        </authorList>
    </citation>
    <scope>NUCLEOTIDE SEQUENCE</scope>
    <source>
        <strain evidence="2">Wild A</strain>
    </source>
</reference>
<proteinExistence type="predicted"/>
<gene>
    <name evidence="2" type="ORF">FWILDA_LOCUS12521</name>
</gene>
<dbReference type="AlphaFoldDB" id="A0A9W4SZD2"/>
<feature type="chain" id="PRO_5040774214" evidence="1">
    <location>
        <begin position="22"/>
        <end position="43"/>
    </location>
</feature>
<evidence type="ECO:0000313" key="3">
    <source>
        <dbReference type="Proteomes" id="UP001153678"/>
    </source>
</evidence>
<feature type="non-terminal residue" evidence="2">
    <location>
        <position position="43"/>
    </location>
</feature>
<dbReference type="EMBL" id="CAMKVN010004091">
    <property type="protein sequence ID" value="CAI2186329.1"/>
    <property type="molecule type" value="Genomic_DNA"/>
</dbReference>
<dbReference type="Proteomes" id="UP001153678">
    <property type="component" value="Unassembled WGS sequence"/>
</dbReference>
<evidence type="ECO:0000256" key="1">
    <source>
        <dbReference type="SAM" id="SignalP"/>
    </source>
</evidence>
<keyword evidence="1" id="KW-0732">Signal</keyword>
<comment type="caution">
    <text evidence="2">The sequence shown here is derived from an EMBL/GenBank/DDBJ whole genome shotgun (WGS) entry which is preliminary data.</text>
</comment>
<protein>
    <submittedName>
        <fullName evidence="2">17261_t:CDS:1</fullName>
    </submittedName>
</protein>
<accession>A0A9W4SZD2</accession>
<feature type="signal peptide" evidence="1">
    <location>
        <begin position="1"/>
        <end position="21"/>
    </location>
</feature>
<evidence type="ECO:0000313" key="2">
    <source>
        <dbReference type="EMBL" id="CAI2186329.1"/>
    </source>
</evidence>
<organism evidence="2 3">
    <name type="scientific">Funneliformis geosporum</name>
    <dbReference type="NCBI Taxonomy" id="1117311"/>
    <lineage>
        <taxon>Eukaryota</taxon>
        <taxon>Fungi</taxon>
        <taxon>Fungi incertae sedis</taxon>
        <taxon>Mucoromycota</taxon>
        <taxon>Glomeromycotina</taxon>
        <taxon>Glomeromycetes</taxon>
        <taxon>Glomerales</taxon>
        <taxon>Glomeraceae</taxon>
        <taxon>Funneliformis</taxon>
    </lineage>
</organism>